<dbReference type="AlphaFoldDB" id="A0A4U0H416"/>
<name>A0A4U0H416_9SPHI</name>
<evidence type="ECO:0000256" key="1">
    <source>
        <dbReference type="SAM" id="SignalP"/>
    </source>
</evidence>
<protein>
    <recommendedName>
        <fullName evidence="4">Outer membrane protein beta-barrel domain-containing protein</fullName>
    </recommendedName>
</protein>
<accession>A0A4U0H416</accession>
<dbReference type="OrthoDB" id="790740at2"/>
<evidence type="ECO:0000313" key="2">
    <source>
        <dbReference type="EMBL" id="TJY65914.1"/>
    </source>
</evidence>
<feature type="chain" id="PRO_5020221364" description="Outer membrane protein beta-barrel domain-containing protein" evidence="1">
    <location>
        <begin position="19"/>
        <end position="253"/>
    </location>
</feature>
<reference evidence="2 3" key="1">
    <citation type="submission" date="2019-04" db="EMBL/GenBank/DDBJ databases">
        <title>Sphingobacterium olei sp. nov., isolated from oil-contaminated soil.</title>
        <authorList>
            <person name="Liu B."/>
        </authorList>
    </citation>
    <scope>NUCLEOTIDE SEQUENCE [LARGE SCALE GENOMIC DNA]</scope>
    <source>
        <strain evidence="2 3">Y3L14</strain>
    </source>
</reference>
<keyword evidence="1" id="KW-0732">Signal</keyword>
<keyword evidence="3" id="KW-1185">Reference proteome</keyword>
<evidence type="ECO:0008006" key="4">
    <source>
        <dbReference type="Google" id="ProtNLM"/>
    </source>
</evidence>
<dbReference type="Proteomes" id="UP000309872">
    <property type="component" value="Unassembled WGS sequence"/>
</dbReference>
<sequence length="253" mass="28489">MRYLLFAILLLNLSVAYAQLDCPVPFGTNNGDQKYHITIGVGQTKLYGDMDKSGTMGTAFFLKVDYKLLKGLHIGVEGQIGSLEAVPSIVDERYVTNNYYSGGVFVTAYPYDILTNSKSSYNYSLKDRLLSGFYVGLGISGLRNSYKEGDIYRDPNLLYTYGPIAYYDENNLPVFKEKINSLLLPAINAGLAFPINKHTTRTGRYWSAVLNGQFNFANNELLDGYIPYDQNGRRIESNNDMYTFYSLGVRYSL</sequence>
<gene>
    <name evidence="2" type="ORF">FAZ19_12460</name>
</gene>
<feature type="signal peptide" evidence="1">
    <location>
        <begin position="1"/>
        <end position="18"/>
    </location>
</feature>
<organism evidence="2 3">
    <name type="scientific">Sphingobacterium alkalisoli</name>
    <dbReference type="NCBI Taxonomy" id="1874115"/>
    <lineage>
        <taxon>Bacteria</taxon>
        <taxon>Pseudomonadati</taxon>
        <taxon>Bacteroidota</taxon>
        <taxon>Sphingobacteriia</taxon>
        <taxon>Sphingobacteriales</taxon>
        <taxon>Sphingobacteriaceae</taxon>
        <taxon>Sphingobacterium</taxon>
    </lineage>
</organism>
<proteinExistence type="predicted"/>
<evidence type="ECO:0000313" key="3">
    <source>
        <dbReference type="Proteomes" id="UP000309872"/>
    </source>
</evidence>
<comment type="caution">
    <text evidence="2">The sequence shown here is derived from an EMBL/GenBank/DDBJ whole genome shotgun (WGS) entry which is preliminary data.</text>
</comment>
<dbReference type="RefSeq" id="WP_136821043.1">
    <property type="nucleotide sequence ID" value="NZ_BMJX01000003.1"/>
</dbReference>
<dbReference type="EMBL" id="SUKA01000003">
    <property type="protein sequence ID" value="TJY65914.1"/>
    <property type="molecule type" value="Genomic_DNA"/>
</dbReference>